<gene>
    <name evidence="1" type="ORF">GALL_108230</name>
</gene>
<name>A0A1J5SSC7_9ZZZZ</name>
<accession>A0A1J5SSC7</accession>
<evidence type="ECO:0000313" key="1">
    <source>
        <dbReference type="EMBL" id="OIR06917.1"/>
    </source>
</evidence>
<dbReference type="EMBL" id="MLJW01000040">
    <property type="protein sequence ID" value="OIR06917.1"/>
    <property type="molecule type" value="Genomic_DNA"/>
</dbReference>
<comment type="caution">
    <text evidence="1">The sequence shown here is derived from an EMBL/GenBank/DDBJ whole genome shotgun (WGS) entry which is preliminary data.</text>
</comment>
<sequence length="207" mass="21819">MNKLLIYIGVLGGIILFSSCYNNKKDITTPTAKTLSNISFRDDIVPIVISGACGCHNNGLSQNAVQFTHYDTIFYSTILARAGVFNDMASGKQHPGEGSIYFTPAQAAIIKAWFAQGAKDNYVPPAITGPVTYTTNIVPLYKTVCKGSACHGGLGPTLDYAKMSADKDQISTMMASAGANGHKGGALSLDGTTTATFLAWIAQGLPQ</sequence>
<organism evidence="1">
    <name type="scientific">mine drainage metagenome</name>
    <dbReference type="NCBI Taxonomy" id="410659"/>
    <lineage>
        <taxon>unclassified sequences</taxon>
        <taxon>metagenomes</taxon>
        <taxon>ecological metagenomes</taxon>
    </lineage>
</organism>
<dbReference type="AlphaFoldDB" id="A0A1J5SSC7"/>
<dbReference type="PROSITE" id="PS51257">
    <property type="entry name" value="PROKAR_LIPOPROTEIN"/>
    <property type="match status" value="1"/>
</dbReference>
<reference evidence="1" key="1">
    <citation type="submission" date="2016-10" db="EMBL/GenBank/DDBJ databases">
        <title>Sequence of Gallionella enrichment culture.</title>
        <authorList>
            <person name="Poehlein A."/>
            <person name="Muehling M."/>
            <person name="Daniel R."/>
        </authorList>
    </citation>
    <scope>NUCLEOTIDE SEQUENCE</scope>
</reference>
<evidence type="ECO:0008006" key="2">
    <source>
        <dbReference type="Google" id="ProtNLM"/>
    </source>
</evidence>
<proteinExistence type="predicted"/>
<protein>
    <recommendedName>
        <fullName evidence="2">Cytochrome c domain-containing protein</fullName>
    </recommendedName>
</protein>